<gene>
    <name evidence="6" type="ORF">SDC9_98035</name>
</gene>
<evidence type="ECO:0000256" key="2">
    <source>
        <dbReference type="ARBA" id="ARBA00022723"/>
    </source>
</evidence>
<dbReference type="GO" id="GO:0008270">
    <property type="term" value="F:zinc ion binding"/>
    <property type="evidence" value="ECO:0007669"/>
    <property type="project" value="InterPro"/>
</dbReference>
<protein>
    <recommendedName>
        <fullName evidence="5">Peptidase M10 metallopeptidase domain-containing protein</fullName>
    </recommendedName>
</protein>
<keyword evidence="1" id="KW-0645">Protease</keyword>
<feature type="domain" description="Peptidase M10 metallopeptidase" evidence="5">
    <location>
        <begin position="75"/>
        <end position="181"/>
    </location>
</feature>
<dbReference type="GO" id="GO:0004222">
    <property type="term" value="F:metalloendopeptidase activity"/>
    <property type="evidence" value="ECO:0007669"/>
    <property type="project" value="InterPro"/>
</dbReference>
<evidence type="ECO:0000256" key="1">
    <source>
        <dbReference type="ARBA" id="ARBA00022670"/>
    </source>
</evidence>
<keyword evidence="2" id="KW-0479">Metal-binding</keyword>
<dbReference type="AlphaFoldDB" id="A0A645AE35"/>
<dbReference type="Gene3D" id="3.40.390.10">
    <property type="entry name" value="Collagenase (Catalytic Domain)"/>
    <property type="match status" value="1"/>
</dbReference>
<proteinExistence type="predicted"/>
<comment type="caution">
    <text evidence="6">The sequence shown here is derived from an EMBL/GenBank/DDBJ whole genome shotgun (WGS) entry which is preliminary data.</text>
</comment>
<dbReference type="InterPro" id="IPR024079">
    <property type="entry name" value="MetalloPept_cat_dom_sf"/>
</dbReference>
<evidence type="ECO:0000259" key="5">
    <source>
        <dbReference type="Pfam" id="PF00413"/>
    </source>
</evidence>
<evidence type="ECO:0000256" key="4">
    <source>
        <dbReference type="ARBA" id="ARBA00022833"/>
    </source>
</evidence>
<evidence type="ECO:0000256" key="3">
    <source>
        <dbReference type="ARBA" id="ARBA00022801"/>
    </source>
</evidence>
<name>A0A645AE35_9ZZZZ</name>
<sequence length="182" mass="20350">MKRGILKTALMITVVLMTLCTSVYALTSYRLNGYPHSGKYVYLENLLGDSYYSQRLDNAMFYWTNSAAHVGIWKSYSSSNDQIVMQNDGSTTVEGVAYPYDPGDGSTAYYITINKYSIDKANTSGTQSYIEGALVHEIGHLFGLDDLKFFDSHSQIMSYYNDRNLRCTPQSGDIAGVNSIYP</sequence>
<dbReference type="GO" id="GO:0031012">
    <property type="term" value="C:extracellular matrix"/>
    <property type="evidence" value="ECO:0007669"/>
    <property type="project" value="InterPro"/>
</dbReference>
<dbReference type="Pfam" id="PF00413">
    <property type="entry name" value="Peptidase_M10"/>
    <property type="match status" value="1"/>
</dbReference>
<organism evidence="6">
    <name type="scientific">bioreactor metagenome</name>
    <dbReference type="NCBI Taxonomy" id="1076179"/>
    <lineage>
        <taxon>unclassified sequences</taxon>
        <taxon>metagenomes</taxon>
        <taxon>ecological metagenomes</taxon>
    </lineage>
</organism>
<dbReference type="SUPFAM" id="SSF55486">
    <property type="entry name" value="Metalloproteases ('zincins'), catalytic domain"/>
    <property type="match status" value="1"/>
</dbReference>
<dbReference type="EMBL" id="VSSQ01013345">
    <property type="protein sequence ID" value="MPM51287.1"/>
    <property type="molecule type" value="Genomic_DNA"/>
</dbReference>
<evidence type="ECO:0000313" key="6">
    <source>
        <dbReference type="EMBL" id="MPM51287.1"/>
    </source>
</evidence>
<dbReference type="GO" id="GO:0006508">
    <property type="term" value="P:proteolysis"/>
    <property type="evidence" value="ECO:0007669"/>
    <property type="project" value="UniProtKB-KW"/>
</dbReference>
<accession>A0A645AE35</accession>
<reference evidence="6" key="1">
    <citation type="submission" date="2019-08" db="EMBL/GenBank/DDBJ databases">
        <authorList>
            <person name="Kucharzyk K."/>
            <person name="Murdoch R.W."/>
            <person name="Higgins S."/>
            <person name="Loffler F."/>
        </authorList>
    </citation>
    <scope>NUCLEOTIDE SEQUENCE</scope>
</reference>
<dbReference type="InterPro" id="IPR001818">
    <property type="entry name" value="Pept_M10_metallopeptidase"/>
</dbReference>
<keyword evidence="3" id="KW-0378">Hydrolase</keyword>
<keyword evidence="4" id="KW-0862">Zinc</keyword>